<dbReference type="RefSeq" id="WP_091512257.1">
    <property type="nucleotide sequence ID" value="NZ_FOLE01000006.1"/>
</dbReference>
<dbReference type="AlphaFoldDB" id="A0A1I1JSY0"/>
<dbReference type="GO" id="GO:0070009">
    <property type="term" value="F:serine-type aminopeptidase activity"/>
    <property type="evidence" value="ECO:0007669"/>
    <property type="project" value="UniProtKB-UniRule"/>
</dbReference>
<keyword evidence="3 7" id="KW-0645">Protease</keyword>
<proteinExistence type="inferred from homology"/>
<dbReference type="Pfam" id="PF10459">
    <property type="entry name" value="Peptidase_S46"/>
    <property type="match status" value="1"/>
</dbReference>
<keyword evidence="4 7" id="KW-0732">Signal</keyword>
<feature type="chain" id="PRO_5023099784" description="Dipeptidyl-peptidase" evidence="7">
    <location>
        <begin position="25"/>
        <end position="751"/>
    </location>
</feature>
<comment type="similarity">
    <text evidence="1 7">Belongs to the peptidase S46 family.</text>
</comment>
<dbReference type="Gene3D" id="2.40.10.10">
    <property type="entry name" value="Trypsin-like serine proteases"/>
    <property type="match status" value="1"/>
</dbReference>
<dbReference type="PANTHER" id="PTHR38469:SF1">
    <property type="entry name" value="PERIPLASMIC PEPTIDASE SUBFAMILY S1B"/>
    <property type="match status" value="1"/>
</dbReference>
<dbReference type="Proteomes" id="UP000199514">
    <property type="component" value="Unassembled WGS sequence"/>
</dbReference>
<dbReference type="EC" id="3.4.14.-" evidence="7"/>
<dbReference type="GO" id="GO:0043171">
    <property type="term" value="P:peptide catabolic process"/>
    <property type="evidence" value="ECO:0007669"/>
    <property type="project" value="UniProtKB-UniRule"/>
</dbReference>
<organism evidence="8 9">
    <name type="scientific">Flexibacter flexilis DSM 6793</name>
    <dbReference type="NCBI Taxonomy" id="927664"/>
    <lineage>
        <taxon>Bacteria</taxon>
        <taxon>Pseudomonadati</taxon>
        <taxon>Bacteroidota</taxon>
        <taxon>Cytophagia</taxon>
        <taxon>Cytophagales</taxon>
        <taxon>Flexibacteraceae</taxon>
        <taxon>Flexibacter</taxon>
    </lineage>
</organism>
<keyword evidence="2 7" id="KW-0031">Aminopeptidase</keyword>
<dbReference type="GO" id="GO:0008239">
    <property type="term" value="F:dipeptidyl-peptidase activity"/>
    <property type="evidence" value="ECO:0007669"/>
    <property type="project" value="UniProtKB-UniRule"/>
</dbReference>
<comment type="function">
    <text evidence="7">Catalyzes the removal of dipeptides from the N-terminus of oligopeptides.</text>
</comment>
<reference evidence="8 9" key="1">
    <citation type="submission" date="2016-10" db="EMBL/GenBank/DDBJ databases">
        <authorList>
            <person name="de Groot N.N."/>
        </authorList>
    </citation>
    <scope>NUCLEOTIDE SEQUENCE [LARGE SCALE GENOMIC DNA]</scope>
    <source>
        <strain evidence="8 9">DSM 6793</strain>
    </source>
</reference>
<evidence type="ECO:0000256" key="7">
    <source>
        <dbReference type="RuleBase" id="RU366067"/>
    </source>
</evidence>
<dbReference type="InterPro" id="IPR043504">
    <property type="entry name" value="Peptidase_S1_PA_chymotrypsin"/>
</dbReference>
<accession>A0A1I1JSY0</accession>
<evidence type="ECO:0000256" key="3">
    <source>
        <dbReference type="ARBA" id="ARBA00022670"/>
    </source>
</evidence>
<keyword evidence="9" id="KW-1185">Reference proteome</keyword>
<evidence type="ECO:0000256" key="1">
    <source>
        <dbReference type="ARBA" id="ARBA00010491"/>
    </source>
</evidence>
<dbReference type="STRING" id="927664.SAMN05421780_10653"/>
<dbReference type="InterPro" id="IPR009003">
    <property type="entry name" value="Peptidase_S1_PA"/>
</dbReference>
<evidence type="ECO:0000256" key="4">
    <source>
        <dbReference type="ARBA" id="ARBA00022729"/>
    </source>
</evidence>
<dbReference type="SUPFAM" id="SSF50494">
    <property type="entry name" value="Trypsin-like serine proteases"/>
    <property type="match status" value="1"/>
</dbReference>
<evidence type="ECO:0000256" key="6">
    <source>
        <dbReference type="ARBA" id="ARBA00022825"/>
    </source>
</evidence>
<protein>
    <recommendedName>
        <fullName evidence="7">Dipeptidyl-peptidase</fullName>
        <ecNumber evidence="7">3.4.14.-</ecNumber>
    </recommendedName>
</protein>
<gene>
    <name evidence="8" type="ORF">SAMN05421780_10653</name>
</gene>
<name>A0A1I1JSY0_9BACT</name>
<dbReference type="GO" id="GO:0006508">
    <property type="term" value="P:proteolysis"/>
    <property type="evidence" value="ECO:0007669"/>
    <property type="project" value="UniProtKB-KW"/>
</dbReference>
<sequence>MFTFNKQFLMGAVAAISLSFSAIASKPVPTPDEGMWLPLHIKRLNHADMKKAGLKLSAEELYSINNSSLKDAIVSLGGFCTGEIISKEGLMLTNHHCGYDAIQTHSSVEHDYLTDGFWAMKREDELPNKGLTAAFLVRMEDVTAKVLAAVNDGMSEPERAKKIAEVMKQIKEEAEKGTHYNANVKAFFDGNEYYLFVYETFRDVRLVGAPPSSIGKFGGDTDNWMWPRHTGDFSMFRVYMGKDGKPADYSKDNVPLTPRHYLPVSLSGVKEGDFSMIFGYPGRTNRYLTSFGVKQALDLVNPNRVKIRGRKLDIMKEDMDASDAVRIQYASKYASISNYWKYFIGQSQGLKRLKVADKKAAEEAAFTAWVNKDEARKAKYGQALADIAKAFEDANKYKMSEVYMQEAAMAAEVNGLAMSTKPLVDALAATPRKDEAVKAAKEEIEAGLDELFKDFNLGTDKKLFAEMLKMFYQNVPADQQPAALKTIADKYNKDFSKFADYVYTKSRFTSKDKVKALLAFNSADSITKDPVYQLITSVVDNYRGNIVPALRAASAVVERGNRLYVGGTMEMEKDTRKFYPNANSTMRMTYGNVLAYVPRDAVSYKYFTTIDGIMEKEDNTNDEFVVPARLRELYEKKDYGQYAENGVLKVGFISNNDITGGNSGSPVINAKGELIGCAFDGNWEAMSGDIAFEPALQRTISVDIRYILFIIDKYAGATHLIKEMTLVRDTPAKAAAPKKAAAPAKKAAAKK</sequence>
<evidence type="ECO:0000256" key="5">
    <source>
        <dbReference type="ARBA" id="ARBA00022801"/>
    </source>
</evidence>
<evidence type="ECO:0000313" key="9">
    <source>
        <dbReference type="Proteomes" id="UP000199514"/>
    </source>
</evidence>
<dbReference type="InterPro" id="IPR019500">
    <property type="entry name" value="Pep_S46"/>
</dbReference>
<dbReference type="OrthoDB" id="9805367at2"/>
<keyword evidence="5 7" id="KW-0378">Hydrolase</keyword>
<keyword evidence="6 7" id="KW-0720">Serine protease</keyword>
<evidence type="ECO:0000313" key="8">
    <source>
        <dbReference type="EMBL" id="SFC49628.1"/>
    </source>
</evidence>
<evidence type="ECO:0000256" key="2">
    <source>
        <dbReference type="ARBA" id="ARBA00022438"/>
    </source>
</evidence>
<dbReference type="EMBL" id="FOLE01000006">
    <property type="protein sequence ID" value="SFC49628.1"/>
    <property type="molecule type" value="Genomic_DNA"/>
</dbReference>
<feature type="signal peptide" evidence="7">
    <location>
        <begin position="1"/>
        <end position="24"/>
    </location>
</feature>
<dbReference type="PANTHER" id="PTHR38469">
    <property type="entry name" value="PERIPLASMIC PEPTIDASE SUBFAMILY S1B"/>
    <property type="match status" value="1"/>
</dbReference>